<comment type="similarity">
    <text evidence="7">Belongs to the binding-protein-dependent transport system permease family.</text>
</comment>
<sequence length="316" mass="34944">MDRAAKDKALLDRIGIDQIARNARARRRGQLGLGLVFMAPALIMVVGVLLAPVLFNIWLSFTKWRKFTGFGEYAGFANYERLPSNPFFNEALINTAIWVGASVVFPIALGLGMAMFFRNLRGAETFKNIIFIPRILAPTAVGVLWFYVYAPDGLLNRGLGLVSGRDVDIGWLYNDATVTPAIIATFVWQTAGLVMVLLLLGLAAIPKDPIEAAHIDGASRWQIFRYITLPLLMPTLLMVTILSVLAGFTVFDLLWVMGANYPGQRSLALAVFMYFEAFQKGSWAFGSAVAVIIGLVVLCVTWFQTVLQARVDRMTR</sequence>
<feature type="domain" description="ABC transmembrane type-1" evidence="8">
    <location>
        <begin position="92"/>
        <end position="304"/>
    </location>
</feature>
<keyword evidence="6 7" id="KW-0472">Membrane</keyword>
<dbReference type="GO" id="GO:0005886">
    <property type="term" value="C:plasma membrane"/>
    <property type="evidence" value="ECO:0007669"/>
    <property type="project" value="UniProtKB-SubCell"/>
</dbReference>
<dbReference type="Pfam" id="PF00528">
    <property type="entry name" value="BPD_transp_1"/>
    <property type="match status" value="1"/>
</dbReference>
<dbReference type="InterPro" id="IPR035906">
    <property type="entry name" value="MetI-like_sf"/>
</dbReference>
<evidence type="ECO:0000256" key="5">
    <source>
        <dbReference type="ARBA" id="ARBA00022989"/>
    </source>
</evidence>
<dbReference type="InterPro" id="IPR000515">
    <property type="entry name" value="MetI-like"/>
</dbReference>
<protein>
    <submittedName>
        <fullName evidence="9">Lactose transport system permease protein LacF</fullName>
    </submittedName>
</protein>
<dbReference type="GO" id="GO:0055085">
    <property type="term" value="P:transmembrane transport"/>
    <property type="evidence" value="ECO:0007669"/>
    <property type="project" value="InterPro"/>
</dbReference>
<comment type="subcellular location">
    <subcellularLocation>
        <location evidence="1 7">Cell membrane</location>
        <topology evidence="1 7">Multi-pass membrane protein</topology>
    </subcellularLocation>
</comment>
<evidence type="ECO:0000256" key="7">
    <source>
        <dbReference type="RuleBase" id="RU363032"/>
    </source>
</evidence>
<dbReference type="PANTHER" id="PTHR30193">
    <property type="entry name" value="ABC TRANSPORTER PERMEASE PROTEIN"/>
    <property type="match status" value="1"/>
</dbReference>
<dbReference type="EMBL" id="FXZK01000019">
    <property type="protein sequence ID" value="SMY10145.1"/>
    <property type="molecule type" value="Genomic_DNA"/>
</dbReference>
<evidence type="ECO:0000256" key="4">
    <source>
        <dbReference type="ARBA" id="ARBA00022692"/>
    </source>
</evidence>
<reference evidence="9 10" key="1">
    <citation type="submission" date="2017-05" db="EMBL/GenBank/DDBJ databases">
        <authorList>
            <person name="Song R."/>
            <person name="Chenine A.L."/>
            <person name="Ruprecht R.M."/>
        </authorList>
    </citation>
    <scope>NUCLEOTIDE SEQUENCE [LARGE SCALE GENOMIC DNA]</scope>
    <source>
        <strain evidence="9 10">CECT 8899</strain>
    </source>
</reference>
<dbReference type="Proteomes" id="UP000201613">
    <property type="component" value="Unassembled WGS sequence"/>
</dbReference>
<feature type="transmembrane region" description="Helical" evidence="7">
    <location>
        <begin position="129"/>
        <end position="150"/>
    </location>
</feature>
<evidence type="ECO:0000313" key="10">
    <source>
        <dbReference type="Proteomes" id="UP000201613"/>
    </source>
</evidence>
<dbReference type="PANTHER" id="PTHR30193:SF37">
    <property type="entry name" value="INNER MEMBRANE ABC TRANSPORTER PERMEASE PROTEIN YCJO"/>
    <property type="match status" value="1"/>
</dbReference>
<feature type="transmembrane region" description="Helical" evidence="7">
    <location>
        <begin position="226"/>
        <end position="251"/>
    </location>
</feature>
<evidence type="ECO:0000256" key="2">
    <source>
        <dbReference type="ARBA" id="ARBA00022448"/>
    </source>
</evidence>
<name>A0A238LL77_9RHOB</name>
<feature type="transmembrane region" description="Helical" evidence="7">
    <location>
        <begin position="283"/>
        <end position="307"/>
    </location>
</feature>
<dbReference type="Gene3D" id="1.10.3720.10">
    <property type="entry name" value="MetI-like"/>
    <property type="match status" value="1"/>
</dbReference>
<keyword evidence="10" id="KW-1185">Reference proteome</keyword>
<feature type="transmembrane region" description="Helical" evidence="7">
    <location>
        <begin position="181"/>
        <end position="205"/>
    </location>
</feature>
<dbReference type="CDD" id="cd06261">
    <property type="entry name" value="TM_PBP2"/>
    <property type="match status" value="1"/>
</dbReference>
<gene>
    <name evidence="9" type="primary">lacF_7</name>
    <name evidence="9" type="ORF">LOM8899_04320</name>
</gene>
<organism evidence="9 10">
    <name type="scientific">Flavimaricola marinus</name>
    <dbReference type="NCBI Taxonomy" id="1819565"/>
    <lineage>
        <taxon>Bacteria</taxon>
        <taxon>Pseudomonadati</taxon>
        <taxon>Pseudomonadota</taxon>
        <taxon>Alphaproteobacteria</taxon>
        <taxon>Rhodobacterales</taxon>
        <taxon>Paracoccaceae</taxon>
        <taxon>Flavimaricola</taxon>
    </lineage>
</organism>
<keyword evidence="4 7" id="KW-0812">Transmembrane</keyword>
<dbReference type="PROSITE" id="PS50928">
    <property type="entry name" value="ABC_TM1"/>
    <property type="match status" value="1"/>
</dbReference>
<keyword evidence="2 7" id="KW-0813">Transport</keyword>
<dbReference type="InterPro" id="IPR051393">
    <property type="entry name" value="ABC_transporter_permease"/>
</dbReference>
<evidence type="ECO:0000259" key="8">
    <source>
        <dbReference type="PROSITE" id="PS50928"/>
    </source>
</evidence>
<feature type="transmembrane region" description="Helical" evidence="7">
    <location>
        <begin position="96"/>
        <end position="117"/>
    </location>
</feature>
<accession>A0A238LL77</accession>
<dbReference type="SUPFAM" id="SSF161098">
    <property type="entry name" value="MetI-like"/>
    <property type="match status" value="1"/>
</dbReference>
<feature type="transmembrane region" description="Helical" evidence="7">
    <location>
        <begin position="31"/>
        <end position="59"/>
    </location>
</feature>
<evidence type="ECO:0000313" key="9">
    <source>
        <dbReference type="EMBL" id="SMY10145.1"/>
    </source>
</evidence>
<evidence type="ECO:0000256" key="3">
    <source>
        <dbReference type="ARBA" id="ARBA00022475"/>
    </source>
</evidence>
<keyword evidence="3" id="KW-1003">Cell membrane</keyword>
<keyword evidence="5 7" id="KW-1133">Transmembrane helix</keyword>
<proteinExistence type="inferred from homology"/>
<evidence type="ECO:0000256" key="6">
    <source>
        <dbReference type="ARBA" id="ARBA00023136"/>
    </source>
</evidence>
<evidence type="ECO:0000256" key="1">
    <source>
        <dbReference type="ARBA" id="ARBA00004651"/>
    </source>
</evidence>
<dbReference type="RefSeq" id="WP_168770624.1">
    <property type="nucleotide sequence ID" value="NZ_FXZK01000019.1"/>
</dbReference>
<dbReference type="AlphaFoldDB" id="A0A238LL77"/>